<reference evidence="3" key="1">
    <citation type="submission" date="2022-07" db="EMBL/GenBank/DDBJ databases">
        <title>Phylogenomic reconstructions and comparative analyses of Kickxellomycotina fungi.</title>
        <authorList>
            <person name="Reynolds N.K."/>
            <person name="Stajich J.E."/>
            <person name="Barry K."/>
            <person name="Grigoriev I.V."/>
            <person name="Crous P."/>
            <person name="Smith M.E."/>
        </authorList>
    </citation>
    <scope>NUCLEOTIDE SEQUENCE</scope>
    <source>
        <strain evidence="3">RSA 861</strain>
    </source>
</reference>
<dbReference type="PANTHER" id="PTHR47493:SF1">
    <property type="entry name" value="OS08G0520200 PROTEIN"/>
    <property type="match status" value="1"/>
</dbReference>
<evidence type="ECO:0008006" key="5">
    <source>
        <dbReference type="Google" id="ProtNLM"/>
    </source>
</evidence>
<feature type="region of interest" description="Disordered" evidence="2">
    <location>
        <begin position="561"/>
        <end position="652"/>
    </location>
</feature>
<evidence type="ECO:0000256" key="2">
    <source>
        <dbReference type="SAM" id="MobiDB-lite"/>
    </source>
</evidence>
<dbReference type="InterPro" id="IPR002885">
    <property type="entry name" value="PPR_rpt"/>
</dbReference>
<dbReference type="Pfam" id="PF01535">
    <property type="entry name" value="PPR"/>
    <property type="match status" value="1"/>
</dbReference>
<dbReference type="InterPro" id="IPR011990">
    <property type="entry name" value="TPR-like_helical_dom_sf"/>
</dbReference>
<evidence type="ECO:0000313" key="4">
    <source>
        <dbReference type="Proteomes" id="UP001150569"/>
    </source>
</evidence>
<dbReference type="Proteomes" id="UP001150569">
    <property type="component" value="Unassembled WGS sequence"/>
</dbReference>
<feature type="repeat" description="PPR" evidence="1">
    <location>
        <begin position="291"/>
        <end position="325"/>
    </location>
</feature>
<evidence type="ECO:0000313" key="3">
    <source>
        <dbReference type="EMBL" id="KAJ1918076.1"/>
    </source>
</evidence>
<organism evidence="3 4">
    <name type="scientific">Tieghemiomyces parasiticus</name>
    <dbReference type="NCBI Taxonomy" id="78921"/>
    <lineage>
        <taxon>Eukaryota</taxon>
        <taxon>Fungi</taxon>
        <taxon>Fungi incertae sedis</taxon>
        <taxon>Zoopagomycota</taxon>
        <taxon>Kickxellomycotina</taxon>
        <taxon>Dimargaritomycetes</taxon>
        <taxon>Dimargaritales</taxon>
        <taxon>Dimargaritaceae</taxon>
        <taxon>Tieghemiomyces</taxon>
    </lineage>
</organism>
<feature type="repeat" description="PPR" evidence="1">
    <location>
        <begin position="361"/>
        <end position="395"/>
    </location>
</feature>
<dbReference type="OrthoDB" id="5571914at2759"/>
<protein>
    <recommendedName>
        <fullName evidence="5">Pentacotripeptide-repeat region of PRORP domain-containing protein</fullName>
    </recommendedName>
</protein>
<keyword evidence="4" id="KW-1185">Reference proteome</keyword>
<dbReference type="PROSITE" id="PS51375">
    <property type="entry name" value="PPR"/>
    <property type="match status" value="2"/>
</dbReference>
<dbReference type="Gene3D" id="1.25.40.10">
    <property type="entry name" value="Tetratricopeptide repeat domain"/>
    <property type="match status" value="2"/>
</dbReference>
<dbReference type="EMBL" id="JANBPT010000517">
    <property type="protein sequence ID" value="KAJ1918076.1"/>
    <property type="molecule type" value="Genomic_DNA"/>
</dbReference>
<evidence type="ECO:0000256" key="1">
    <source>
        <dbReference type="PROSITE-ProRule" id="PRU00708"/>
    </source>
</evidence>
<dbReference type="AlphaFoldDB" id="A0A9W7ZWI4"/>
<name>A0A9W7ZWI4_9FUNG</name>
<dbReference type="PANTHER" id="PTHR47493">
    <property type="entry name" value="OS08G0520200 PROTEIN"/>
    <property type="match status" value="1"/>
</dbReference>
<proteinExistence type="predicted"/>
<comment type="caution">
    <text evidence="3">The sequence shown here is derived from an EMBL/GenBank/DDBJ whole genome shotgun (WGS) entry which is preliminary data.</text>
</comment>
<gene>
    <name evidence="3" type="ORF">IWQ60_007595</name>
</gene>
<sequence>MITDHTAALARTARACRFRTSTLQSPLYGGRVTGLPLACQAQSTTLVAFRSVSTTREPPPTPYVPNRVVGRIMEYQSTHHTQFPPDVEPAASQCLELAQAKRRDRDATWKAYLALRGAGHHIYLTDANYTILLLHFLPGLARQLRMVGLNPLHMMPRYQLYAGEYSEEMDREAWLPVRILQKTAQTGVQTTRVRQLVKDWLARDSQRAARSPPIATTPLTLTYYRTMGLALCMLRMHREMRDLVARLRAQPGLIPGLGVLGPLLTVYCHEGDFEGANWTMGVIRRTEPFPNTLALVAVIRLFARAGRLDEARAYFDQLRRLRFVSSTEPYTDLISAYGIAGNMAEIARIYGTMRHTFATLTSANFSVVVTAYVTAGSVDEALRTLATMFRRKLRPQIRTLDGLVQACARESQLKTLGAIKDLYMQSQGKPSIVVRTTIARGFARAGQFSAADGLLTHIDHQTVARRPAVVNALLRTYFALNRRTDALDLTRTVLENQDYLELTTIQLIQELSVQYNSPDLIKVLVAAVEADPARVDDELRERILTFQRFAASNLVAMAASTRTTAGRSTPPPRSSLAASVRAKDGGSVSGRPMDYEEVVGRTAPQVVEHRATSKSRRPPTVHQPCDSNIDYASQASPVLDSATPLPGYTTSP</sequence>
<dbReference type="NCBIfam" id="TIGR00756">
    <property type="entry name" value="PPR"/>
    <property type="match status" value="1"/>
</dbReference>
<accession>A0A9W7ZWI4</accession>